<evidence type="ECO:0000259" key="2">
    <source>
        <dbReference type="PROSITE" id="PS51886"/>
    </source>
</evidence>
<dbReference type="AlphaFoldDB" id="A0A015KIM1"/>
<dbReference type="EMBL" id="JEMT01017785">
    <property type="protein sequence ID" value="EXX67399.1"/>
    <property type="molecule type" value="Genomic_DNA"/>
</dbReference>
<accession>A0A015KIM1</accession>
<protein>
    <recommendedName>
        <fullName evidence="5">Kelch-like protein 17</fullName>
    </recommendedName>
</protein>
<dbReference type="Proteomes" id="UP000022910">
    <property type="component" value="Unassembled WGS sequence"/>
</dbReference>
<evidence type="ECO:0000313" key="4">
    <source>
        <dbReference type="Proteomes" id="UP000022910"/>
    </source>
</evidence>
<gene>
    <name evidence="3" type="ORF">RirG_114770</name>
</gene>
<evidence type="ECO:0000313" key="3">
    <source>
        <dbReference type="EMBL" id="EXX67399.1"/>
    </source>
</evidence>
<keyword evidence="4" id="KW-1185">Reference proteome</keyword>
<evidence type="ECO:0000259" key="1">
    <source>
        <dbReference type="PROSITE" id="PS50097"/>
    </source>
</evidence>
<dbReference type="SMART" id="SM00584">
    <property type="entry name" value="TLDc"/>
    <property type="match status" value="1"/>
</dbReference>
<dbReference type="PANTHER" id="PTHR24410:SF23">
    <property type="entry name" value="BTB DOMAIN-CONTAINING PROTEIN-RELATED"/>
    <property type="match status" value="1"/>
</dbReference>
<dbReference type="CDD" id="cd18186">
    <property type="entry name" value="BTB_POZ_ZBTB_KLHL-like"/>
    <property type="match status" value="1"/>
</dbReference>
<dbReference type="PANTHER" id="PTHR24410">
    <property type="entry name" value="HL07962P-RELATED"/>
    <property type="match status" value="1"/>
</dbReference>
<comment type="caution">
    <text evidence="3">The sequence shown here is derived from an EMBL/GenBank/DDBJ whole genome shotgun (WGS) entry which is preliminary data.</text>
</comment>
<organism evidence="3 4">
    <name type="scientific">Rhizophagus irregularis (strain DAOM 197198w)</name>
    <name type="common">Glomus intraradices</name>
    <dbReference type="NCBI Taxonomy" id="1432141"/>
    <lineage>
        <taxon>Eukaryota</taxon>
        <taxon>Fungi</taxon>
        <taxon>Fungi incertae sedis</taxon>
        <taxon>Mucoromycota</taxon>
        <taxon>Glomeromycotina</taxon>
        <taxon>Glomeromycetes</taxon>
        <taxon>Glomerales</taxon>
        <taxon>Glomeraceae</taxon>
        <taxon>Rhizophagus</taxon>
    </lineage>
</organism>
<dbReference type="PROSITE" id="PS50097">
    <property type="entry name" value="BTB"/>
    <property type="match status" value="1"/>
</dbReference>
<name>A0A015KIM1_RHIIW</name>
<dbReference type="SMART" id="SM00225">
    <property type="entry name" value="BTB"/>
    <property type="match status" value="1"/>
</dbReference>
<dbReference type="Pfam" id="PF00651">
    <property type="entry name" value="BTB"/>
    <property type="match status" value="1"/>
</dbReference>
<feature type="domain" description="BTB" evidence="1">
    <location>
        <begin position="23"/>
        <end position="93"/>
    </location>
</feature>
<dbReference type="InterPro" id="IPR006571">
    <property type="entry name" value="TLDc_dom"/>
</dbReference>
<dbReference type="SMR" id="A0A015KIM1"/>
<reference evidence="3 4" key="1">
    <citation type="submission" date="2014-02" db="EMBL/GenBank/DDBJ databases">
        <title>Single nucleus genome sequencing reveals high similarity among nuclei of an endomycorrhizal fungus.</title>
        <authorList>
            <person name="Lin K."/>
            <person name="Geurts R."/>
            <person name="Zhang Z."/>
            <person name="Limpens E."/>
            <person name="Saunders D.G."/>
            <person name="Mu D."/>
            <person name="Pang E."/>
            <person name="Cao H."/>
            <person name="Cha H."/>
            <person name="Lin T."/>
            <person name="Zhou Q."/>
            <person name="Shang Y."/>
            <person name="Li Y."/>
            <person name="Ivanov S."/>
            <person name="Sharma T."/>
            <person name="Velzen R.V."/>
            <person name="Ruijter N.D."/>
            <person name="Aanen D.K."/>
            <person name="Win J."/>
            <person name="Kamoun S."/>
            <person name="Bisseling T."/>
            <person name="Huang S."/>
        </authorList>
    </citation>
    <scope>NUCLEOTIDE SEQUENCE [LARGE SCALE GENOMIC DNA]</scope>
    <source>
        <strain evidence="4">DAOM197198w</strain>
    </source>
</reference>
<dbReference type="PROSITE" id="PS51886">
    <property type="entry name" value="TLDC"/>
    <property type="match status" value="1"/>
</dbReference>
<dbReference type="InterPro" id="IPR011333">
    <property type="entry name" value="SKP1/BTB/POZ_sf"/>
</dbReference>
<dbReference type="SUPFAM" id="SSF54695">
    <property type="entry name" value="POZ domain"/>
    <property type="match status" value="1"/>
</dbReference>
<sequence>MSCNHESEVVKNLERLLKTETNYDVIIYVGDFKEFRAHSNILSCRSEYFNKILSSNDIDKKDGKYIIKETNITPQTFEVIIKYLYTGHADITKKTGIEILNIMIASDDLKLNQLIKPIEDFLIENHHQFLRDDPIGILQTIFYRQEFNNLQEFCLEMICYDPEILFNSSKFIYLPAPILEIILKRDDLNLDEIEIWENLIKWGLAQDPILNDDNIGKDFHEKFDVFKRILHKFIPLVRFNEISHDNYLIKVKPYEEILPKELQEKILKFYTTSELTFDNKPRYSKSVIDSFIINQNHIILLTNWIDKKEENSKYIKAIPYDFNLLYRASRDGYTATAFHEKCDNKGATIIIAKIKDSEQIVGGYNPLYWDSNKSWMSTKDSFIFSLTDKNDDLESIKIGYSNGDDYSIGCFPFDGPRFGGGNDLVYSYYSNSWTSNPYSYPSIGISSKFNVVDYEVFQVIKKVKKNTLKNTKFNHILLNLSNEGIGNDQTNKDKSFDKEILIF</sequence>
<proteinExistence type="predicted"/>
<dbReference type="InterPro" id="IPR000210">
    <property type="entry name" value="BTB/POZ_dom"/>
</dbReference>
<dbReference type="HOGENOM" id="CLU_021542_0_1_1"/>
<dbReference type="Gene3D" id="3.30.710.10">
    <property type="entry name" value="Potassium Channel Kv1.1, Chain A"/>
    <property type="match status" value="1"/>
</dbReference>
<feature type="domain" description="TLDc" evidence="2">
    <location>
        <begin position="291"/>
        <end position="460"/>
    </location>
</feature>
<evidence type="ECO:0008006" key="5">
    <source>
        <dbReference type="Google" id="ProtNLM"/>
    </source>
</evidence>
<dbReference type="InterPro" id="IPR051481">
    <property type="entry name" value="BTB-POZ/Galectin-3-binding"/>
</dbReference>
<dbReference type="Pfam" id="PF07534">
    <property type="entry name" value="TLD"/>
    <property type="match status" value="1"/>
</dbReference>